<proteinExistence type="predicted"/>
<dbReference type="EMBL" id="BARS01037946">
    <property type="protein sequence ID" value="GAG17052.1"/>
    <property type="molecule type" value="Genomic_DNA"/>
</dbReference>
<name>X0W139_9ZZZZ</name>
<organism evidence="1">
    <name type="scientific">marine sediment metagenome</name>
    <dbReference type="NCBI Taxonomy" id="412755"/>
    <lineage>
        <taxon>unclassified sequences</taxon>
        <taxon>metagenomes</taxon>
        <taxon>ecological metagenomes</taxon>
    </lineage>
</organism>
<accession>X0W139</accession>
<dbReference type="AlphaFoldDB" id="X0W139"/>
<reference evidence="1" key="1">
    <citation type="journal article" date="2014" name="Front. Microbiol.">
        <title>High frequency of phylogenetically diverse reductive dehalogenase-homologous genes in deep subseafloor sedimentary metagenomes.</title>
        <authorList>
            <person name="Kawai M."/>
            <person name="Futagami T."/>
            <person name="Toyoda A."/>
            <person name="Takaki Y."/>
            <person name="Nishi S."/>
            <person name="Hori S."/>
            <person name="Arai W."/>
            <person name="Tsubouchi T."/>
            <person name="Morono Y."/>
            <person name="Uchiyama I."/>
            <person name="Ito T."/>
            <person name="Fujiyama A."/>
            <person name="Inagaki F."/>
            <person name="Takami H."/>
        </authorList>
    </citation>
    <scope>NUCLEOTIDE SEQUENCE</scope>
    <source>
        <strain evidence="1">Expedition CK06-06</strain>
    </source>
</reference>
<protein>
    <submittedName>
        <fullName evidence="1">Uncharacterized protein</fullName>
    </submittedName>
</protein>
<feature type="non-terminal residue" evidence="1">
    <location>
        <position position="97"/>
    </location>
</feature>
<sequence>MPTAAEAMTGRQRLNAILARQPADRLSWTTLVDENTLGELPGPMRDMACLEFYRHIGCDILQLNGWGTPHAFRCPEIRWSADLEETRRQESDVLLRE</sequence>
<gene>
    <name evidence="1" type="ORF">S01H1_58120</name>
</gene>
<comment type="caution">
    <text evidence="1">The sequence shown here is derived from an EMBL/GenBank/DDBJ whole genome shotgun (WGS) entry which is preliminary data.</text>
</comment>
<evidence type="ECO:0000313" key="1">
    <source>
        <dbReference type="EMBL" id="GAG17052.1"/>
    </source>
</evidence>